<gene>
    <name evidence="1" type="ORF">CCHLO57077_00008534</name>
</gene>
<dbReference type="SUPFAM" id="SSF52540">
    <property type="entry name" value="P-loop containing nucleoside triphosphate hydrolases"/>
    <property type="match status" value="1"/>
</dbReference>
<feature type="non-terminal residue" evidence="1">
    <location>
        <position position="85"/>
    </location>
</feature>
<feature type="non-terminal residue" evidence="1">
    <location>
        <position position="1"/>
    </location>
</feature>
<dbReference type="InterPro" id="IPR027417">
    <property type="entry name" value="P-loop_NTPase"/>
</dbReference>
<accession>A0AA35PYI4</accession>
<reference evidence="1" key="1">
    <citation type="submission" date="2023-01" db="EMBL/GenBank/DDBJ databases">
        <authorList>
            <person name="Piombo E."/>
        </authorList>
    </citation>
    <scope>NUCLEOTIDE SEQUENCE</scope>
</reference>
<sequence>CSSHADRRLPASLRRQEFLDIYHDSQVNIPQSPLDALECSQTKHRQMILVSGETGSGKTTQIPQRTRVYPVEPVSRLICYQLHIR</sequence>
<dbReference type="AlphaFoldDB" id="A0AA35PYI4"/>
<keyword evidence="2" id="KW-1185">Reference proteome</keyword>
<dbReference type="Gene3D" id="3.40.50.300">
    <property type="entry name" value="P-loop containing nucleotide triphosphate hydrolases"/>
    <property type="match status" value="1"/>
</dbReference>
<proteinExistence type="predicted"/>
<evidence type="ECO:0000313" key="1">
    <source>
        <dbReference type="EMBL" id="CAI6088863.1"/>
    </source>
</evidence>
<name>A0AA35PYI4_9HYPO</name>
<comment type="caution">
    <text evidence="1">The sequence shown here is derived from an EMBL/GenBank/DDBJ whole genome shotgun (WGS) entry which is preliminary data.</text>
</comment>
<organism evidence="1 2">
    <name type="scientific">Clonostachys chloroleuca</name>
    <dbReference type="NCBI Taxonomy" id="1926264"/>
    <lineage>
        <taxon>Eukaryota</taxon>
        <taxon>Fungi</taxon>
        <taxon>Dikarya</taxon>
        <taxon>Ascomycota</taxon>
        <taxon>Pezizomycotina</taxon>
        <taxon>Sordariomycetes</taxon>
        <taxon>Hypocreomycetidae</taxon>
        <taxon>Hypocreales</taxon>
        <taxon>Bionectriaceae</taxon>
        <taxon>Clonostachys</taxon>
    </lineage>
</organism>
<dbReference type="Proteomes" id="UP001160390">
    <property type="component" value="Unassembled WGS sequence"/>
</dbReference>
<dbReference type="EMBL" id="CABFNP030000868">
    <property type="protein sequence ID" value="CAI6088863.1"/>
    <property type="molecule type" value="Genomic_DNA"/>
</dbReference>
<protein>
    <submittedName>
        <fullName evidence="1">Uncharacterized protein</fullName>
    </submittedName>
</protein>
<evidence type="ECO:0000313" key="2">
    <source>
        <dbReference type="Proteomes" id="UP001160390"/>
    </source>
</evidence>